<dbReference type="PANTHER" id="PTHR30615">
    <property type="entry name" value="UNCHARACTERIZED PROTEIN YJBQ-RELATED"/>
    <property type="match status" value="1"/>
</dbReference>
<gene>
    <name evidence="2" type="ORF">A2751_01995</name>
</gene>
<protein>
    <recommendedName>
        <fullName evidence="4">Secondary thiamine-phosphate synthase enzyme</fullName>
    </recommendedName>
</protein>
<accession>A0A1F5NJT4</accession>
<dbReference type="Pfam" id="PF01894">
    <property type="entry name" value="YjbQ"/>
    <property type="match status" value="1"/>
</dbReference>
<sequence>MYQTILTIKTECRQEAVDITGQVNDIIGNHQIEQGLILLFVLHSTAALSTVTFAPGKDLDILESLEPDVPAGFEHLHGHFHLPHHLVSALLHQSLVLPIRDNRLLLGQTQKVNLVELNGPKDRQIAVMLFDHNGLKIPALAHSQINYE</sequence>
<comment type="similarity">
    <text evidence="1">Belongs to the UPF0047 family.</text>
</comment>
<organism evidence="2 3">
    <name type="scientific">Candidatus Doudnabacteria bacterium RIFCSPHIGHO2_01_FULL_46_14</name>
    <dbReference type="NCBI Taxonomy" id="1817824"/>
    <lineage>
        <taxon>Bacteria</taxon>
        <taxon>Candidatus Doudnaibacteriota</taxon>
    </lineage>
</organism>
<dbReference type="STRING" id="1817824.A2751_01995"/>
<evidence type="ECO:0008006" key="4">
    <source>
        <dbReference type="Google" id="ProtNLM"/>
    </source>
</evidence>
<dbReference type="PANTHER" id="PTHR30615:SF8">
    <property type="entry name" value="UPF0047 PROTEIN C4A8.02C"/>
    <property type="match status" value="1"/>
</dbReference>
<dbReference type="EMBL" id="MFEK01000016">
    <property type="protein sequence ID" value="OGE77804.1"/>
    <property type="molecule type" value="Genomic_DNA"/>
</dbReference>
<evidence type="ECO:0000256" key="1">
    <source>
        <dbReference type="ARBA" id="ARBA00005534"/>
    </source>
</evidence>
<evidence type="ECO:0000313" key="3">
    <source>
        <dbReference type="Proteomes" id="UP000176864"/>
    </source>
</evidence>
<dbReference type="Proteomes" id="UP000176864">
    <property type="component" value="Unassembled WGS sequence"/>
</dbReference>
<evidence type="ECO:0000313" key="2">
    <source>
        <dbReference type="EMBL" id="OGE77804.1"/>
    </source>
</evidence>
<dbReference type="AlphaFoldDB" id="A0A1F5NJT4"/>
<reference evidence="2 3" key="1">
    <citation type="journal article" date="2016" name="Nat. Commun.">
        <title>Thousands of microbial genomes shed light on interconnected biogeochemical processes in an aquifer system.</title>
        <authorList>
            <person name="Anantharaman K."/>
            <person name="Brown C.T."/>
            <person name="Hug L.A."/>
            <person name="Sharon I."/>
            <person name="Castelle C.J."/>
            <person name="Probst A.J."/>
            <person name="Thomas B.C."/>
            <person name="Singh A."/>
            <person name="Wilkins M.J."/>
            <person name="Karaoz U."/>
            <person name="Brodie E.L."/>
            <person name="Williams K.H."/>
            <person name="Hubbard S.S."/>
            <person name="Banfield J.F."/>
        </authorList>
    </citation>
    <scope>NUCLEOTIDE SEQUENCE [LARGE SCALE GENOMIC DNA]</scope>
</reference>
<dbReference type="SUPFAM" id="SSF111038">
    <property type="entry name" value="YjbQ-like"/>
    <property type="match status" value="1"/>
</dbReference>
<dbReference type="Gene3D" id="2.60.120.460">
    <property type="entry name" value="YjbQ-like"/>
    <property type="match status" value="1"/>
</dbReference>
<dbReference type="NCBIfam" id="TIGR00149">
    <property type="entry name" value="TIGR00149_YjbQ"/>
    <property type="match status" value="1"/>
</dbReference>
<dbReference type="InterPro" id="IPR001602">
    <property type="entry name" value="UPF0047_YjbQ-like"/>
</dbReference>
<name>A0A1F5NJT4_9BACT</name>
<proteinExistence type="inferred from homology"/>
<comment type="caution">
    <text evidence="2">The sequence shown here is derived from an EMBL/GenBank/DDBJ whole genome shotgun (WGS) entry which is preliminary data.</text>
</comment>
<dbReference type="InterPro" id="IPR035917">
    <property type="entry name" value="YjbQ-like_sf"/>
</dbReference>